<dbReference type="Proteomes" id="UP001201020">
    <property type="component" value="Chromosome"/>
</dbReference>
<accession>A0A9Y1BK80</accession>
<evidence type="ECO:0000313" key="2">
    <source>
        <dbReference type="EMBL" id="UJG40425.1"/>
    </source>
</evidence>
<name>A0A9Y1BK80_9ARCH</name>
<evidence type="ECO:0000259" key="1">
    <source>
        <dbReference type="Pfam" id="PF18765"/>
    </source>
</evidence>
<dbReference type="CDD" id="cd05403">
    <property type="entry name" value="NT_KNTase_like"/>
    <property type="match status" value="1"/>
</dbReference>
<gene>
    <name evidence="2" type="ORF">K9W45_11355</name>
</gene>
<organism evidence="2">
    <name type="scientific">Candidatus Heimdallarchaeum aukensis</name>
    <dbReference type="NCBI Taxonomy" id="2876573"/>
    <lineage>
        <taxon>Archaea</taxon>
        <taxon>Promethearchaeati</taxon>
        <taxon>Candidatus Heimdallarchaeota</taxon>
        <taxon>Candidatus Heimdallarchaeia (ex Rinke et al. 2021) (nom. nud.)</taxon>
        <taxon>Candidatus Heimdallarchaeales</taxon>
        <taxon>Candidatus Heimdallarchaeaceae</taxon>
        <taxon>Candidatus Heimdallarchaeum</taxon>
    </lineage>
</organism>
<dbReference type="Pfam" id="PF18765">
    <property type="entry name" value="Polbeta"/>
    <property type="match status" value="1"/>
</dbReference>
<reference evidence="2" key="1">
    <citation type="journal article" date="2022" name="Nat. Microbiol.">
        <title>Unique mobile elements and scalable gene flow at the prokaryote-eukaryote boundary revealed by circularized Asgard archaea genomes.</title>
        <authorList>
            <person name="Wu F."/>
            <person name="Speth D.R."/>
            <person name="Philosof A."/>
            <person name="Cremiere A."/>
            <person name="Narayanan A."/>
            <person name="Barco R.A."/>
            <person name="Connon S.A."/>
            <person name="Amend J.P."/>
            <person name="Antoshechkin I.A."/>
            <person name="Orphan V.J."/>
        </authorList>
    </citation>
    <scope>NUCLEOTIDE SEQUENCE</scope>
    <source>
        <strain evidence="2">PM71</strain>
    </source>
</reference>
<dbReference type="SUPFAM" id="SSF81301">
    <property type="entry name" value="Nucleotidyltransferase"/>
    <property type="match status" value="1"/>
</dbReference>
<protein>
    <submittedName>
        <fullName evidence="2">Nucleotidyltransferase domain-containing protein</fullName>
    </submittedName>
</protein>
<proteinExistence type="predicted"/>
<dbReference type="Gene3D" id="3.30.460.10">
    <property type="entry name" value="Beta Polymerase, domain 2"/>
    <property type="match status" value="1"/>
</dbReference>
<dbReference type="EMBL" id="CP084166">
    <property type="protein sequence ID" value="UJG40425.1"/>
    <property type="molecule type" value="Genomic_DNA"/>
</dbReference>
<feature type="domain" description="Polymerase beta nucleotidyltransferase" evidence="1">
    <location>
        <begin position="11"/>
        <end position="75"/>
    </location>
</feature>
<sequence>MEENIINKYLQKIVEKAKKDRDVVGVILFGSYLQNYGFNDIDLALVTREGIDERTSIKKRVEYLAELPEKFDIQIY</sequence>
<dbReference type="AlphaFoldDB" id="A0A9Y1BK80"/>
<dbReference type="InterPro" id="IPR041633">
    <property type="entry name" value="Polbeta"/>
</dbReference>
<dbReference type="InterPro" id="IPR043519">
    <property type="entry name" value="NT_sf"/>
</dbReference>